<protein>
    <recommendedName>
        <fullName evidence="4">Death domain-containing protein</fullName>
    </recommendedName>
</protein>
<name>A0A2B4RR90_STYPI</name>
<dbReference type="EMBL" id="LSMT01000329">
    <property type="protein sequence ID" value="PFX20121.1"/>
    <property type="molecule type" value="Genomic_DNA"/>
</dbReference>
<proteinExistence type="predicted"/>
<evidence type="ECO:0008006" key="4">
    <source>
        <dbReference type="Google" id="ProtNLM"/>
    </source>
</evidence>
<evidence type="ECO:0000313" key="3">
    <source>
        <dbReference type="Proteomes" id="UP000225706"/>
    </source>
</evidence>
<dbReference type="Gene3D" id="1.10.533.10">
    <property type="entry name" value="Death Domain, Fas"/>
    <property type="match status" value="1"/>
</dbReference>
<keyword evidence="3" id="KW-1185">Reference proteome</keyword>
<dbReference type="InterPro" id="IPR011029">
    <property type="entry name" value="DEATH-like_dom_sf"/>
</dbReference>
<gene>
    <name evidence="2" type="ORF">AWC38_SpisGene15426</name>
</gene>
<organism evidence="2 3">
    <name type="scientific">Stylophora pistillata</name>
    <name type="common">Smooth cauliflower coral</name>
    <dbReference type="NCBI Taxonomy" id="50429"/>
    <lineage>
        <taxon>Eukaryota</taxon>
        <taxon>Metazoa</taxon>
        <taxon>Cnidaria</taxon>
        <taxon>Anthozoa</taxon>
        <taxon>Hexacorallia</taxon>
        <taxon>Scleractinia</taxon>
        <taxon>Astrocoeniina</taxon>
        <taxon>Pocilloporidae</taxon>
        <taxon>Stylophora</taxon>
    </lineage>
</organism>
<accession>A0A2B4RR90</accession>
<dbReference type="SUPFAM" id="SSF47986">
    <property type="entry name" value="DEATH domain"/>
    <property type="match status" value="1"/>
</dbReference>
<dbReference type="Proteomes" id="UP000225706">
    <property type="component" value="Unassembled WGS sequence"/>
</dbReference>
<sequence length="249" mass="27096">MCVLAIKTPPTVRVSSNSSRERTVVPELDSVETTVIPTETSIQPDAAGTTPIAKETSTSEPWQGNPSAEITVVPESDAVETTVAPTETSVQQSKENLWFKIGLAAVALLVCALMGIKCKRGCEKKKKKERGKTKRGGNIEMQDVPLMRGLDCPIQDLPVSNRKSISKMPNGKDFLGYFYWRIVAENLGLGNDWEAWGISENPTELLLKSYGQKSGSTIQGLIRALKEADLTKFADDIENMFATPPQGGP</sequence>
<feature type="compositionally biased region" description="Polar residues" evidence="1">
    <location>
        <begin position="55"/>
        <end position="66"/>
    </location>
</feature>
<evidence type="ECO:0000256" key="1">
    <source>
        <dbReference type="SAM" id="MobiDB-lite"/>
    </source>
</evidence>
<dbReference type="AlphaFoldDB" id="A0A2B4RR90"/>
<comment type="caution">
    <text evidence="2">The sequence shown here is derived from an EMBL/GenBank/DDBJ whole genome shotgun (WGS) entry which is preliminary data.</text>
</comment>
<evidence type="ECO:0000313" key="2">
    <source>
        <dbReference type="EMBL" id="PFX20121.1"/>
    </source>
</evidence>
<reference evidence="3" key="1">
    <citation type="journal article" date="2017" name="bioRxiv">
        <title>Comparative analysis of the genomes of Stylophora pistillata and Acropora digitifera provides evidence for extensive differences between species of corals.</title>
        <authorList>
            <person name="Voolstra C.R."/>
            <person name="Li Y."/>
            <person name="Liew Y.J."/>
            <person name="Baumgarten S."/>
            <person name="Zoccola D."/>
            <person name="Flot J.-F."/>
            <person name="Tambutte S."/>
            <person name="Allemand D."/>
            <person name="Aranda M."/>
        </authorList>
    </citation>
    <scope>NUCLEOTIDE SEQUENCE [LARGE SCALE GENOMIC DNA]</scope>
</reference>
<feature type="region of interest" description="Disordered" evidence="1">
    <location>
        <begin position="42"/>
        <end position="66"/>
    </location>
</feature>
<dbReference type="OrthoDB" id="10048028at2759"/>
<dbReference type="STRING" id="50429.A0A2B4RR90"/>